<dbReference type="GO" id="GO:0033922">
    <property type="term" value="F:peptidoglycan beta-N-acetylmuramidase activity"/>
    <property type="evidence" value="ECO:0007669"/>
    <property type="project" value="InterPro"/>
</dbReference>
<dbReference type="RefSeq" id="WP_211352157.1">
    <property type="nucleotide sequence ID" value="NZ_SODV01000002.1"/>
</dbReference>
<dbReference type="Gene3D" id="3.90.1150.140">
    <property type="match status" value="1"/>
</dbReference>
<evidence type="ECO:0000259" key="3">
    <source>
        <dbReference type="Pfam" id="PF20732"/>
    </source>
</evidence>
<dbReference type="Gene3D" id="3.40.50.12170">
    <property type="entry name" value="Uncharacterised protein PF07075, DUF1343"/>
    <property type="match status" value="1"/>
</dbReference>
<dbReference type="PANTHER" id="PTHR42915">
    <property type="entry name" value="HYPOTHETICAL 460 KDA PROTEIN IN FEUA-SIGW INTERGENIC REGION [PRECURSOR]"/>
    <property type="match status" value="1"/>
</dbReference>
<dbReference type="EMBL" id="SODV01000002">
    <property type="protein sequence ID" value="TDW95751.1"/>
    <property type="molecule type" value="Genomic_DNA"/>
</dbReference>
<reference evidence="4 5" key="1">
    <citation type="submission" date="2019-03" db="EMBL/GenBank/DDBJ databases">
        <title>Genomic Encyclopedia of Type Strains, Phase IV (KMG-IV): sequencing the most valuable type-strain genomes for metagenomic binning, comparative biology and taxonomic classification.</title>
        <authorList>
            <person name="Goeker M."/>
        </authorList>
    </citation>
    <scope>NUCLEOTIDE SEQUENCE [LARGE SCALE GENOMIC DNA]</scope>
    <source>
        <strain evidence="4 5">DSM 100059</strain>
    </source>
</reference>
<evidence type="ECO:0000256" key="1">
    <source>
        <dbReference type="SAM" id="SignalP"/>
    </source>
</evidence>
<dbReference type="InterPro" id="IPR008302">
    <property type="entry name" value="NamZ"/>
</dbReference>
<feature type="domain" description="Peptidoglycan beta-N-acetylmuramidase NamZ N-terminal" evidence="2">
    <location>
        <begin position="40"/>
        <end position="241"/>
    </location>
</feature>
<evidence type="ECO:0000259" key="2">
    <source>
        <dbReference type="Pfam" id="PF07075"/>
    </source>
</evidence>
<organism evidence="4 5">
    <name type="scientific">Dinghuibacter silviterrae</name>
    <dbReference type="NCBI Taxonomy" id="1539049"/>
    <lineage>
        <taxon>Bacteria</taxon>
        <taxon>Pseudomonadati</taxon>
        <taxon>Bacteroidota</taxon>
        <taxon>Chitinophagia</taxon>
        <taxon>Chitinophagales</taxon>
        <taxon>Chitinophagaceae</taxon>
        <taxon>Dinghuibacter</taxon>
    </lineage>
</organism>
<accession>A0A4R8DE31</accession>
<protein>
    <submittedName>
        <fullName evidence="4">Uncharacterized protein YbbC (DUF1343 family)</fullName>
    </submittedName>
</protein>
<keyword evidence="5" id="KW-1185">Reference proteome</keyword>
<dbReference type="InterPro" id="IPR048503">
    <property type="entry name" value="NamZ_C"/>
</dbReference>
<feature type="domain" description="Peptidoglycan beta-N-acetylmuramidase NamZ C-terminal" evidence="3">
    <location>
        <begin position="244"/>
        <end position="384"/>
    </location>
</feature>
<name>A0A4R8DE31_9BACT</name>
<proteinExistence type="predicted"/>
<dbReference type="InterPro" id="IPR048502">
    <property type="entry name" value="NamZ_N"/>
</dbReference>
<dbReference type="Pfam" id="PF07075">
    <property type="entry name" value="NamZ_N"/>
    <property type="match status" value="1"/>
</dbReference>
<feature type="chain" id="PRO_5020340616" evidence="1">
    <location>
        <begin position="20"/>
        <end position="386"/>
    </location>
</feature>
<keyword evidence="1" id="KW-0732">Signal</keyword>
<feature type="signal peptide" evidence="1">
    <location>
        <begin position="1"/>
        <end position="19"/>
    </location>
</feature>
<dbReference type="Pfam" id="PF20732">
    <property type="entry name" value="NamZ_C"/>
    <property type="match status" value="1"/>
</dbReference>
<dbReference type="PANTHER" id="PTHR42915:SF1">
    <property type="entry name" value="PEPTIDOGLYCAN BETA-N-ACETYLMURAMIDASE NAMZ"/>
    <property type="match status" value="1"/>
</dbReference>
<dbReference type="AlphaFoldDB" id="A0A4R8DE31"/>
<evidence type="ECO:0000313" key="5">
    <source>
        <dbReference type="Proteomes" id="UP000294498"/>
    </source>
</evidence>
<sequence>MIKIWWLLWISLAAAPCAAQIVPGAEHMAQYLKLLEGKRVAVFANQTSRVGPTHLVDTLLARGIRVVRIFSPEHGFRGNADAGEAVGGGRDSATGLDIVSLYGKHLAPNPAELQDVDVLVFDIQDVGVRWYTYISSLQYFLEAAMTNGKPLILLDRPNPNGFYVDGPVLDPRFKSFVGMQPIPVVYGMTLGEYAHLLIGQHWIDASAAPGFRLTVIPCTGYTHHSHYRLPVKPSPNLPNMQSVYLYPDLCLFEGTAVSVGRGTDFPFQCFGHPSLPDRGFSFTPRSVPGAKNPPLKDKTCYGTDLSGLSLPGALEGRFQLRWLLEAYRDFPAKDSFFNAFFTRLAGSGQLEAQLKAGLSEAAIRASWAPGIAAFKAIRTKYLIYPE</sequence>
<evidence type="ECO:0000313" key="4">
    <source>
        <dbReference type="EMBL" id="TDW95751.1"/>
    </source>
</evidence>
<dbReference type="PIRSF" id="PIRSF016719">
    <property type="entry name" value="UCP016719"/>
    <property type="match status" value="1"/>
</dbReference>
<dbReference type="Proteomes" id="UP000294498">
    <property type="component" value="Unassembled WGS sequence"/>
</dbReference>
<gene>
    <name evidence="4" type="ORF">EDB95_3562</name>
</gene>
<comment type="caution">
    <text evidence="4">The sequence shown here is derived from an EMBL/GenBank/DDBJ whole genome shotgun (WGS) entry which is preliminary data.</text>
</comment>